<organism evidence="2 3">
    <name type="scientific">Mucuna pruriens</name>
    <name type="common">Velvet bean</name>
    <name type="synonym">Dolichos pruriens</name>
    <dbReference type="NCBI Taxonomy" id="157652"/>
    <lineage>
        <taxon>Eukaryota</taxon>
        <taxon>Viridiplantae</taxon>
        <taxon>Streptophyta</taxon>
        <taxon>Embryophyta</taxon>
        <taxon>Tracheophyta</taxon>
        <taxon>Spermatophyta</taxon>
        <taxon>Magnoliopsida</taxon>
        <taxon>eudicotyledons</taxon>
        <taxon>Gunneridae</taxon>
        <taxon>Pentapetalae</taxon>
        <taxon>rosids</taxon>
        <taxon>fabids</taxon>
        <taxon>Fabales</taxon>
        <taxon>Fabaceae</taxon>
        <taxon>Papilionoideae</taxon>
        <taxon>50 kb inversion clade</taxon>
        <taxon>NPAAA clade</taxon>
        <taxon>indigoferoid/millettioid clade</taxon>
        <taxon>Phaseoleae</taxon>
        <taxon>Mucuna</taxon>
    </lineage>
</organism>
<keyword evidence="3" id="KW-1185">Reference proteome</keyword>
<gene>
    <name evidence="2" type="ORF">CR513_51566</name>
</gene>
<dbReference type="AlphaFoldDB" id="A0A371ETK2"/>
<evidence type="ECO:0000313" key="2">
    <source>
        <dbReference type="EMBL" id="RDX69334.1"/>
    </source>
</evidence>
<protein>
    <submittedName>
        <fullName evidence="2">Uncharacterized protein</fullName>
    </submittedName>
</protein>
<feature type="compositionally biased region" description="Basic and acidic residues" evidence="1">
    <location>
        <begin position="33"/>
        <end position="51"/>
    </location>
</feature>
<feature type="compositionally biased region" description="Polar residues" evidence="1">
    <location>
        <begin position="66"/>
        <end position="78"/>
    </location>
</feature>
<feature type="region of interest" description="Disordered" evidence="1">
    <location>
        <begin position="33"/>
        <end position="78"/>
    </location>
</feature>
<dbReference type="Proteomes" id="UP000257109">
    <property type="component" value="Unassembled WGS sequence"/>
</dbReference>
<comment type="caution">
    <text evidence="2">The sequence shown here is derived from an EMBL/GenBank/DDBJ whole genome shotgun (WGS) entry which is preliminary data.</text>
</comment>
<name>A0A371ETK2_MUCPR</name>
<sequence length="384" mass="43134">MLDHLKVEANMLDHLKVEANMLDHLKVEANREQMLNHHKSEKEIKTEESNEKKKKHIRYPKGEGFDSNTGTKIDSNSTHRCTLTTSTQHNGLTEPSPPLGRSRLLTSRYQLDQSRGIDQIGFNSDWSRHQCLKAHQSPKVDKTSRWKQSLGKELANPDADLLTQTSGMHGVIWLQIRDRLGFQLRLAARLPSKDLSSVGDGRSLASLTWLRQGHPAPLGGIQRLGALGHGGTRSFNKVSLSIEEVQDQDLGSWKLLKVIAQYSRRTLLDKNLNVWPSLVHHCRPSKAIVMESGFSGTSEFLTFRDHVKFVSVETESNQSLPRASQHSTLDACKTTKNSLITLSVLSWDFWAPLNPFASGQLNWIQDPLRVGLPKPNQEGRLGVD</sequence>
<reference evidence="2" key="1">
    <citation type="submission" date="2018-05" db="EMBL/GenBank/DDBJ databases">
        <title>Draft genome of Mucuna pruriens seed.</title>
        <authorList>
            <person name="Nnadi N.E."/>
            <person name="Vos R."/>
            <person name="Hasami M.H."/>
            <person name="Devisetty U.K."/>
            <person name="Aguiy J.C."/>
        </authorList>
    </citation>
    <scope>NUCLEOTIDE SEQUENCE [LARGE SCALE GENOMIC DNA]</scope>
    <source>
        <strain evidence="2">JCA_2017</strain>
    </source>
</reference>
<accession>A0A371ETK2</accession>
<feature type="non-terminal residue" evidence="2">
    <location>
        <position position="1"/>
    </location>
</feature>
<dbReference type="EMBL" id="QJKJ01012151">
    <property type="protein sequence ID" value="RDX69334.1"/>
    <property type="molecule type" value="Genomic_DNA"/>
</dbReference>
<proteinExistence type="predicted"/>
<evidence type="ECO:0000256" key="1">
    <source>
        <dbReference type="SAM" id="MobiDB-lite"/>
    </source>
</evidence>
<evidence type="ECO:0000313" key="3">
    <source>
        <dbReference type="Proteomes" id="UP000257109"/>
    </source>
</evidence>